<dbReference type="InterPro" id="IPR032820">
    <property type="entry name" value="ATPase_put"/>
</dbReference>
<name>A0A0G1D3Q1_9BACT</name>
<evidence type="ECO:0000313" key="2">
    <source>
        <dbReference type="EMBL" id="KKS56603.1"/>
    </source>
</evidence>
<keyword evidence="1" id="KW-0812">Transmembrane</keyword>
<evidence type="ECO:0008006" key="4">
    <source>
        <dbReference type="Google" id="ProtNLM"/>
    </source>
</evidence>
<dbReference type="Pfam" id="PF09527">
    <property type="entry name" value="ATPase_gene1"/>
    <property type="match status" value="1"/>
</dbReference>
<protein>
    <recommendedName>
        <fullName evidence="4">AtpZ/AtpI family protein</fullName>
    </recommendedName>
</protein>
<accession>A0A0G1D3Q1</accession>
<evidence type="ECO:0000313" key="3">
    <source>
        <dbReference type="Proteomes" id="UP000034837"/>
    </source>
</evidence>
<keyword evidence="1" id="KW-0472">Membrane</keyword>
<organism evidence="2 3">
    <name type="scientific">Candidatus Magasanikbacteria bacterium GW2011_GWA2_42_32</name>
    <dbReference type="NCBI Taxonomy" id="1619039"/>
    <lineage>
        <taxon>Bacteria</taxon>
        <taxon>Candidatus Magasanikiibacteriota</taxon>
    </lineage>
</organism>
<dbReference type="EMBL" id="LCDO01000009">
    <property type="protein sequence ID" value="KKS56603.1"/>
    <property type="molecule type" value="Genomic_DNA"/>
</dbReference>
<keyword evidence="1" id="KW-1133">Transmembrane helix</keyword>
<comment type="caution">
    <text evidence="2">The sequence shown here is derived from an EMBL/GenBank/DDBJ whole genome shotgun (WGS) entry which is preliminary data.</text>
</comment>
<feature type="transmembrane region" description="Helical" evidence="1">
    <location>
        <begin position="45"/>
        <end position="65"/>
    </location>
</feature>
<sequence length="80" mass="9195">MDKLKNDRKYYFFALKIAGDFGVSIAAPVVIFVLIGQYFDNKYNLTPYLTILAFVIAALISGKIIHQKAKKYGEEYQKLR</sequence>
<proteinExistence type="predicted"/>
<reference evidence="2 3" key="1">
    <citation type="journal article" date="2015" name="Nature">
        <title>rRNA introns, odd ribosomes, and small enigmatic genomes across a large radiation of phyla.</title>
        <authorList>
            <person name="Brown C.T."/>
            <person name="Hug L.A."/>
            <person name="Thomas B.C."/>
            <person name="Sharon I."/>
            <person name="Castelle C.J."/>
            <person name="Singh A."/>
            <person name="Wilkins M.J."/>
            <person name="Williams K.H."/>
            <person name="Banfield J.F."/>
        </authorList>
    </citation>
    <scope>NUCLEOTIDE SEQUENCE [LARGE SCALE GENOMIC DNA]</scope>
</reference>
<dbReference type="AlphaFoldDB" id="A0A0G1D3Q1"/>
<feature type="transmembrane region" description="Helical" evidence="1">
    <location>
        <begin position="21"/>
        <end position="39"/>
    </location>
</feature>
<gene>
    <name evidence="2" type="ORF">UV20_C0009G0082</name>
</gene>
<dbReference type="Proteomes" id="UP000034837">
    <property type="component" value="Unassembled WGS sequence"/>
</dbReference>
<evidence type="ECO:0000256" key="1">
    <source>
        <dbReference type="SAM" id="Phobius"/>
    </source>
</evidence>